<dbReference type="InterPro" id="IPR052940">
    <property type="entry name" value="Carb_Esterase_6"/>
</dbReference>
<keyword evidence="2" id="KW-0677">Repeat</keyword>
<dbReference type="Pfam" id="PF03629">
    <property type="entry name" value="SASA"/>
    <property type="match status" value="1"/>
</dbReference>
<dbReference type="InterPro" id="IPR005181">
    <property type="entry name" value="SASA"/>
</dbReference>
<evidence type="ECO:0000256" key="3">
    <source>
        <dbReference type="ARBA" id="ARBA00022801"/>
    </source>
</evidence>
<keyword evidence="3" id="KW-0378">Hydrolase</keyword>
<reference evidence="8 9" key="1">
    <citation type="submission" date="2024-03" db="EMBL/GenBank/DDBJ databases">
        <title>Human intestinal bacterial collection.</title>
        <authorList>
            <person name="Pauvert C."/>
            <person name="Hitch T.C.A."/>
            <person name="Clavel T."/>
        </authorList>
    </citation>
    <scope>NUCLEOTIDE SEQUENCE [LARGE SCALE GENOMIC DNA]</scope>
    <source>
        <strain evidence="8 9">CLA-AP-H29</strain>
    </source>
</reference>
<dbReference type="InterPro" id="IPR013320">
    <property type="entry name" value="ConA-like_dom_sf"/>
</dbReference>
<dbReference type="InterPro" id="IPR010496">
    <property type="entry name" value="AL/BT2_dom"/>
</dbReference>
<gene>
    <name evidence="8" type="ORF">WMO64_05125</name>
</gene>
<feature type="region of interest" description="Disordered" evidence="5">
    <location>
        <begin position="2342"/>
        <end position="2367"/>
    </location>
</feature>
<proteinExistence type="inferred from homology"/>
<evidence type="ECO:0000256" key="4">
    <source>
        <dbReference type="ARBA" id="ARBA00023295"/>
    </source>
</evidence>
<evidence type="ECO:0000256" key="2">
    <source>
        <dbReference type="ARBA" id="ARBA00022737"/>
    </source>
</evidence>
<dbReference type="Gene3D" id="3.40.50.1110">
    <property type="entry name" value="SGNH hydrolase"/>
    <property type="match status" value="1"/>
</dbReference>
<dbReference type="InterPro" id="IPR001119">
    <property type="entry name" value="SLH_dom"/>
</dbReference>
<dbReference type="InterPro" id="IPR023296">
    <property type="entry name" value="Glyco_hydro_beta-prop_sf"/>
</dbReference>
<dbReference type="PANTHER" id="PTHR31988:SF19">
    <property type="entry name" value="9-O-ACETYL-N-ACETYLNEURAMINIC ACID DEACETYLASE-RELATED"/>
    <property type="match status" value="1"/>
</dbReference>
<feature type="domain" description="SLH" evidence="7">
    <location>
        <begin position="2465"/>
        <end position="2524"/>
    </location>
</feature>
<keyword evidence="6" id="KW-0732">Signal</keyword>
<name>A0ABV1E7M5_9FIRM</name>
<dbReference type="PANTHER" id="PTHR31988">
    <property type="entry name" value="ESTERASE, PUTATIVE (DUF303)-RELATED"/>
    <property type="match status" value="1"/>
</dbReference>
<dbReference type="InterPro" id="IPR013148">
    <property type="entry name" value="Glyco_hydro_32_N"/>
</dbReference>
<dbReference type="RefSeq" id="WP_349231228.1">
    <property type="nucleotide sequence ID" value="NZ_JBBMFK010000006.1"/>
</dbReference>
<dbReference type="Gene3D" id="2.60.120.560">
    <property type="entry name" value="Exo-inulinase, domain 1"/>
    <property type="match status" value="1"/>
</dbReference>
<dbReference type="SUPFAM" id="SSF52266">
    <property type="entry name" value="SGNH hydrolase"/>
    <property type="match status" value="1"/>
</dbReference>
<evidence type="ECO:0000313" key="9">
    <source>
        <dbReference type="Proteomes" id="UP001464378"/>
    </source>
</evidence>
<evidence type="ECO:0000259" key="7">
    <source>
        <dbReference type="PROSITE" id="PS51272"/>
    </source>
</evidence>
<keyword evidence="9" id="KW-1185">Reference proteome</keyword>
<dbReference type="SUPFAM" id="SSF75005">
    <property type="entry name" value="Arabinanase/levansucrase/invertase"/>
    <property type="match status" value="4"/>
</dbReference>
<dbReference type="Proteomes" id="UP001464378">
    <property type="component" value="Unassembled WGS sequence"/>
</dbReference>
<evidence type="ECO:0000256" key="1">
    <source>
        <dbReference type="ARBA" id="ARBA00009902"/>
    </source>
</evidence>
<evidence type="ECO:0000256" key="6">
    <source>
        <dbReference type="SAM" id="SignalP"/>
    </source>
</evidence>
<feature type="chain" id="PRO_5046277648" evidence="6">
    <location>
        <begin position="26"/>
        <end position="2634"/>
    </location>
</feature>
<dbReference type="EMBL" id="JBBMFK010000006">
    <property type="protein sequence ID" value="MEQ2442844.1"/>
    <property type="molecule type" value="Genomic_DNA"/>
</dbReference>
<organism evidence="8 9">
    <name type="scientific">Pseudoflavonifractor intestinihominis</name>
    <dbReference type="NCBI Taxonomy" id="3133171"/>
    <lineage>
        <taxon>Bacteria</taxon>
        <taxon>Bacillati</taxon>
        <taxon>Bacillota</taxon>
        <taxon>Clostridia</taxon>
        <taxon>Eubacteriales</taxon>
        <taxon>Oscillospiraceae</taxon>
        <taxon>Pseudoflavonifractor</taxon>
    </lineage>
</organism>
<dbReference type="Pfam" id="PF00395">
    <property type="entry name" value="SLH"/>
    <property type="match status" value="2"/>
</dbReference>
<evidence type="ECO:0000256" key="5">
    <source>
        <dbReference type="SAM" id="MobiDB-lite"/>
    </source>
</evidence>
<dbReference type="SUPFAM" id="SSF49899">
    <property type="entry name" value="Concanavalin A-like lectins/glucanases"/>
    <property type="match status" value="2"/>
</dbReference>
<keyword evidence="4" id="KW-0326">Glycosidase</keyword>
<dbReference type="Pfam" id="PF06439">
    <property type="entry name" value="3keto-disac_hyd"/>
    <property type="match status" value="1"/>
</dbReference>
<dbReference type="Pfam" id="PF00251">
    <property type="entry name" value="Glyco_hydro_32N"/>
    <property type="match status" value="2"/>
</dbReference>
<feature type="signal peptide" evidence="6">
    <location>
        <begin position="1"/>
        <end position="25"/>
    </location>
</feature>
<protein>
    <submittedName>
        <fullName evidence="8">Sialate O-acetylesterase</fullName>
    </submittedName>
</protein>
<comment type="similarity">
    <text evidence="1">Belongs to the glycosyl hydrolase 32 family.</text>
</comment>
<accession>A0ABV1E7M5</accession>
<feature type="domain" description="SLH" evidence="7">
    <location>
        <begin position="2525"/>
        <end position="2588"/>
    </location>
</feature>
<sequence length="2634" mass="286006">MKKRTCSLLLALAMILSFIPTYATAEDESGAGSPWDLLDADTEYYTDSFKTSLGSGDSGSVSQEAGYINILKGDDKSNTDAGSYTWVVNKESIDLPDTVFTVEASIRLSGPVEGDRTNEFSVRVNGTGKYFPIFLKYGTEDGGVTNRGDFTQVEPVDTTQWHNYGMVIDPATNHYKVYVDGQLVLEQDSNWGLTGADLIRLGADNKGRCNMDVQSVRAGTGDLSAQLGPYDGSAAENPRLTSVTLSEYSQTEGQEQQVTVAIAGENLENDTPVTVTLVDTDGGAVEGVDPAEGAVVDNAAEVTLTIPGTVPMGDYYVEAEAAGSKARSGVYQVTSALEAPDFPTFAAVGYTIEMTDYQYNPTEEFNFPTIVDTKEHPVSNSFGDNAYRYYLFYAPHDAPAGNCVAVSNSLDGPWIEYENNPVVGNKWDPYYSVSHVSSPQVMWIEEQGCYVMYFHGENPTTRYATSTDLLNWTYGGEIVHANDFSKTGSGFSEASYARVFEHTIPELGNKYIMLLMITGNGNNMHRNIYYAYSSDGIRWTPVKEPLLNPDELGPEYKDNFSGPWFMEWDGRYFVICHASSGEIYAFEVGESLDKCIEWGEVYNSQGVRNVDDANPDAYPDYGRAGAPYFIQDDEGRWHMFYEAGKRLNTNIVHAVEVRPGEEDQLARAGLTLDSETLTVGTAVEPELRVFNKSNAQVTEGLTCTYHVGGADPDCITYEDGVITAVSAGEATAWVEVTAEDGSKAVSDKIGITVKEKEELPQEVIVTNQMTPDKTALNLELPAIFKAEGVLEDPIDSYYLYFSYNDESGGTRSIALATAPAPEGPWTVYENGTPVMTAQSLGVASSVNAPWPVWDSENQRMLMYYSMGSTAIGVAESSDGVHFTNIQTVFEAASAPAGNQAYQQSVYEYTIEGQGNKYVMLYTGNGYRSEDGTYTNGKQIFYAVSDDGLNWTDSGKVLQFPDSGDKGNIASPRLLVRDGEPYVVYHNSNGNIGYSKLSADFSAASRQGIFYNSVDGEPDRARAADACFLQEGDSLYLYYTARSNKANNQDDASVLVCRKLAGEESDILFQDDFNDGDADGWTVDSGTWTVTDGAYVQSGAGGAMAFAGDDAWSNYELEVKVTSTETSKNIAVMVSGRADGTQNRYVGAYNGGKLMIDRRIDGGSVILAQKEYTMELGQTYTLKMTFSGDNIALYVNGVKELEAVDGTHSSGRIGLATYNTSASFDDVIVRAVDGAPQPSAGLTVEDFGDHQVIQRDVENENAVITVSGTVAAEGAAKVEARVMDYDAGQDAAAVVDWTEMASDFSAGTWSGSMTVPQGGWYRLEVRALDAGGAVVEEAAGTHKWGVGINILCIGQSNMVGQATETPRTQASDLVANYTRSGQWTHLVDPYDGAGGSMTPALGNYLVEALGIPVGFVPAADSGSGLHAPNVGHAATRYWMYYTSADDTSTLYGKAVTRAKAAGGVELMVWNQGETDGRLMIAEEVYEQDMKTLLQRFRDDLGDQTIPMFLCQIGTHNPNISNDAAYTAIRNAQHDLDDGENFFLAATEMEFARKDTAHYKKDGQDEIGRRVANSILYYYGESDYYRGPYISGAEYVDGDRSVIDVKITHRGGSDITPATGNIPGFTVLNGTEEVEVLSAVRQDADTIRLTLAEAIPEGGSGQVRYLYGLNPFVDEYDTSSTVSDLQANATVVKDNTPLQLPLENTTTPVLVEGDQAPAAGWDLMDHAMASDWTADGWRSSTKTGSITQQDEYVNISKPNESGIGTEKLYHWVISPATLALPRDGFTLQVEARVAGMVDNQANEIAVRMGTDANDTDGKIASIFLGYGEDGFVSTMSNGTGEYTMALDTTVWHTFSIVVRLDAGVYVFDLFVDDQLAFENVPLTTYKGGDLIRLGADNGGRCNLDVKHVRLGTGEVLPDGVSPARVTEVTLSGTSQKETESAVMDVSVTGTGFADGEQVTLTLVDKRHQAVDGVAPATASFIGDTASAQLTIPSGLAVNGYYVKAVANGRTRYSGVYNVEADRTAPVFPEFTAQGYTIELEDYIYNPTNEFNFPTIVDTKDHPVSNELGDYRYYLFYAPHDNPAGNCVAVSNSLDGPWIEYDGNPVVSNQWDPYYDVSHVSSPYVMWLEEQGCYIMYFHGENPVTRYALSDDLLHWEYGGECLRATDFRSDGGEASYARVFEHTIPELGNKYIMLLMISPTGGFSDKNRDICWAYSDNGTDWTVVQEPLLDPTMNDEYQGNFSGPWFMPWEVDGETRYFVICHASSGNMYAFEVGESLNECIEWGVFYDSKDSADPDNPDDESAYPDYGRAGAPCFIQDDEGRWHMFYEGGKRLHANIVHATAPAEEAPSEETADYMPPTASGSVETLPDGSKLVTQRDLITGDVTETLTRPDGVTAQTTVTEAGEAQSRITIPAGVDGTVVEVPSGSGNVAVRVEEDGTETVLPIAYIQNGRARIWLEESAVIRFEQRAASFTDITDAEIKAAAEQMAAQGIFSGTGDQTFAPELPVDRATLVTVLYRLDGMEKADRPADFMDVEAGAWYADAVAWCQDSGVTNGVGGGRFAPDAALTWEQTAVMLYRYAGALGVVEPEDGTLTEREAALLWCAETGMGAAENPGRAVDRGQLALTIQRYIKALVG</sequence>
<comment type="caution">
    <text evidence="8">The sequence shown here is derived from an EMBL/GenBank/DDBJ whole genome shotgun (WGS) entry which is preliminary data.</text>
</comment>
<evidence type="ECO:0000313" key="8">
    <source>
        <dbReference type="EMBL" id="MEQ2442844.1"/>
    </source>
</evidence>
<dbReference type="Gene3D" id="2.115.10.20">
    <property type="entry name" value="Glycosyl hydrolase domain, family 43"/>
    <property type="match status" value="7"/>
</dbReference>
<dbReference type="Gene3D" id="2.60.120.200">
    <property type="match status" value="1"/>
</dbReference>
<dbReference type="InterPro" id="IPR036514">
    <property type="entry name" value="SGNH_hydro_sf"/>
</dbReference>
<dbReference type="PROSITE" id="PS51272">
    <property type="entry name" value="SLH"/>
    <property type="match status" value="2"/>
</dbReference>